<feature type="region of interest" description="Disordered" evidence="1">
    <location>
        <begin position="21"/>
        <end position="45"/>
    </location>
</feature>
<dbReference type="EMBL" id="KI678317">
    <property type="protein sequence ID" value="ETL99533.1"/>
    <property type="molecule type" value="Genomic_DNA"/>
</dbReference>
<organism evidence="2">
    <name type="scientific">Phytophthora nicotianae</name>
    <name type="common">Potato buckeye rot agent</name>
    <name type="synonym">Phytophthora parasitica</name>
    <dbReference type="NCBI Taxonomy" id="4792"/>
    <lineage>
        <taxon>Eukaryota</taxon>
        <taxon>Sar</taxon>
        <taxon>Stramenopiles</taxon>
        <taxon>Oomycota</taxon>
        <taxon>Peronosporomycetes</taxon>
        <taxon>Peronosporales</taxon>
        <taxon>Peronosporaceae</taxon>
        <taxon>Phytophthora</taxon>
    </lineage>
</organism>
<sequence length="88" mass="9625">MPHAVLIKDTEMASYRPIFQGGDAHAGARPLTQRRGNLTPRLKSPGSRPLTLRMICEGRGRLLRALACGDVMKLQIQADENGAIVRFG</sequence>
<dbReference type="Proteomes" id="UP000054423">
    <property type="component" value="Unassembled WGS sequence"/>
</dbReference>
<accession>W2LPU6</accession>
<proteinExistence type="predicted"/>
<dbReference type="AlphaFoldDB" id="W2LPU6"/>
<name>W2LPU6_PHYNI</name>
<reference evidence="2" key="1">
    <citation type="submission" date="2013-11" db="EMBL/GenBank/DDBJ databases">
        <title>The Genome Sequence of Phytophthora parasitica CHvinca01.</title>
        <authorList>
            <consortium name="The Broad Institute Genomics Platform"/>
            <person name="Russ C."/>
            <person name="Tyler B."/>
            <person name="Panabieres F."/>
            <person name="Shan W."/>
            <person name="Tripathy S."/>
            <person name="Grunwald N."/>
            <person name="Machado M."/>
            <person name="Johnson C.S."/>
            <person name="Arredondo F."/>
            <person name="Hong C."/>
            <person name="Coffey M."/>
            <person name="Young S.K."/>
            <person name="Zeng Q."/>
            <person name="Gargeya S."/>
            <person name="Fitzgerald M."/>
            <person name="Abouelleil A."/>
            <person name="Alvarado L."/>
            <person name="Chapman S.B."/>
            <person name="Gainer-Dewar J."/>
            <person name="Goldberg J."/>
            <person name="Griggs A."/>
            <person name="Gujja S."/>
            <person name="Hansen M."/>
            <person name="Howarth C."/>
            <person name="Imamovic A."/>
            <person name="Ireland A."/>
            <person name="Larimer J."/>
            <person name="McCowan C."/>
            <person name="Murphy C."/>
            <person name="Pearson M."/>
            <person name="Poon T.W."/>
            <person name="Priest M."/>
            <person name="Roberts A."/>
            <person name="Saif S."/>
            <person name="Shea T."/>
            <person name="Sykes S."/>
            <person name="Wortman J."/>
            <person name="Nusbaum C."/>
            <person name="Birren B."/>
        </authorList>
    </citation>
    <scope>NUCLEOTIDE SEQUENCE [LARGE SCALE GENOMIC DNA]</scope>
    <source>
        <strain evidence="2">CHvinca01</strain>
    </source>
</reference>
<evidence type="ECO:0000256" key="1">
    <source>
        <dbReference type="SAM" id="MobiDB-lite"/>
    </source>
</evidence>
<evidence type="ECO:0000313" key="2">
    <source>
        <dbReference type="EMBL" id="ETL99533.1"/>
    </source>
</evidence>
<protein>
    <submittedName>
        <fullName evidence="2">Uncharacterized protein</fullName>
    </submittedName>
</protein>
<gene>
    <name evidence="2" type="ORF">L917_03633</name>
</gene>